<reference evidence="10" key="1">
    <citation type="submission" date="2015-07" db="EMBL/GenBank/DDBJ databases">
        <title>Draft Genome Sequences of Anaerolinea thermolimosa IMO-1, Bellilinea caldifistulae GOMI-1, Leptolinea tardivitalis YMTK-2, Levilinea saccharolytica KIBI-1,Longilinea arvoryzae KOME-1, Previously Described as Members of the Anaerolineaceae (Chloroflexi).</title>
        <authorList>
            <person name="Sekiguchi Y."/>
            <person name="Ohashi A."/>
            <person name="Matsuura N."/>
            <person name="Tourlousse M.D."/>
        </authorList>
    </citation>
    <scope>NUCLEOTIDE SEQUENCE [LARGE SCALE GENOMIC DNA]</scope>
    <source>
        <strain evidence="10">KOME-1</strain>
    </source>
</reference>
<dbReference type="Proteomes" id="UP000055060">
    <property type="component" value="Unassembled WGS sequence"/>
</dbReference>
<dbReference type="Gene3D" id="2.160.10.10">
    <property type="entry name" value="Hexapeptide repeat proteins"/>
    <property type="match status" value="1"/>
</dbReference>
<dbReference type="EMBL" id="DF967972">
    <property type="protein sequence ID" value="GAP13081.1"/>
    <property type="molecule type" value="Genomic_DNA"/>
</dbReference>
<evidence type="ECO:0000256" key="3">
    <source>
        <dbReference type="ARBA" id="ARBA00022679"/>
    </source>
</evidence>
<sequence length="430" mass="47939">MEMAMDNILAVILGGGRGSRLYPLTKMRSKPAVPMAGKYRLIDIPISNCINSGIYRIAVLTQFNSVSLHRHISRTYQFDAFHVGWVQVWAAEQTMSNIDWYQGTADAVRKQLNEIRSAGAAYTLILAGDHLYRMDYGLMANFHADLDADITVAVQPVARENASRLGILKRGENYRITRFAEKPKEPEALEAMVSLPNSDRPFLGSMGIYLFKTEVLVKLLEGTTFTDFGGEIIPTAIENYKVMGYDFNDYWEDIGTIRSFYETNLALASPNPPFNIFDPKRPIYSHARFLPGTVLQNSRLENVLLSDGCCIKNAELRNCVIGVRSQIRDGVKLYNTILMGSDYYDEVSSASSPDDGRIPMGIGEGSIIDGAIIDKNAHIGRGVIIRPFPRDCRDIDNENWFVRDGVVVIPKNATLLPGLTIGPELLNQTD</sequence>
<evidence type="ECO:0000313" key="11">
    <source>
        <dbReference type="Proteomes" id="UP000055060"/>
    </source>
</evidence>
<dbReference type="InterPro" id="IPR005836">
    <property type="entry name" value="ADP_Glu_pyroP_CS"/>
</dbReference>
<evidence type="ECO:0000256" key="7">
    <source>
        <dbReference type="ARBA" id="ARBA00023277"/>
    </source>
</evidence>
<organism evidence="10">
    <name type="scientific">Longilinea arvoryzae</name>
    <dbReference type="NCBI Taxonomy" id="360412"/>
    <lineage>
        <taxon>Bacteria</taxon>
        <taxon>Bacillati</taxon>
        <taxon>Chloroflexota</taxon>
        <taxon>Anaerolineae</taxon>
        <taxon>Anaerolineales</taxon>
        <taxon>Anaerolineaceae</taxon>
        <taxon>Longilinea</taxon>
    </lineage>
</organism>
<evidence type="ECO:0000256" key="6">
    <source>
        <dbReference type="ARBA" id="ARBA00022840"/>
    </source>
</evidence>
<name>A0A0S7BCV1_9CHLR</name>
<dbReference type="GO" id="GO:0008878">
    <property type="term" value="F:glucose-1-phosphate adenylyltransferase activity"/>
    <property type="evidence" value="ECO:0007669"/>
    <property type="project" value="UniProtKB-UniRule"/>
</dbReference>
<dbReference type="PROSITE" id="PS00809">
    <property type="entry name" value="ADP_GLC_PYROPHOSPH_2"/>
    <property type="match status" value="1"/>
</dbReference>
<dbReference type="SUPFAM" id="SSF53448">
    <property type="entry name" value="Nucleotide-diphospho-sugar transferases"/>
    <property type="match status" value="1"/>
</dbReference>
<dbReference type="PANTHER" id="PTHR43523">
    <property type="entry name" value="GLUCOSE-1-PHOSPHATE ADENYLYLTRANSFERASE-RELATED"/>
    <property type="match status" value="1"/>
</dbReference>
<dbReference type="NCBIfam" id="NF002772">
    <property type="entry name" value="PRK02862.1"/>
    <property type="match status" value="1"/>
</dbReference>
<comment type="similarity">
    <text evidence="1">Belongs to the bacterial/plant glucose-1-phosphate adenylyltransferase family.</text>
</comment>
<feature type="domain" description="Nucleotidyl transferase" evidence="9">
    <location>
        <begin position="10"/>
        <end position="267"/>
    </location>
</feature>
<dbReference type="CDD" id="cd02508">
    <property type="entry name" value="ADP_Glucose_PP"/>
    <property type="match status" value="1"/>
</dbReference>
<dbReference type="Pfam" id="PF00483">
    <property type="entry name" value="NTP_transferase"/>
    <property type="match status" value="1"/>
</dbReference>
<dbReference type="InterPro" id="IPR005835">
    <property type="entry name" value="NTP_transferase_dom"/>
</dbReference>
<evidence type="ECO:0000256" key="5">
    <source>
        <dbReference type="ARBA" id="ARBA00022741"/>
    </source>
</evidence>
<dbReference type="NCBIfam" id="TIGR02091">
    <property type="entry name" value="glgC"/>
    <property type="match status" value="1"/>
</dbReference>
<dbReference type="AlphaFoldDB" id="A0A0S7BCV1"/>
<dbReference type="SUPFAM" id="SSF51161">
    <property type="entry name" value="Trimeric LpxA-like enzymes"/>
    <property type="match status" value="1"/>
</dbReference>
<keyword evidence="11" id="KW-1185">Reference proteome</keyword>
<evidence type="ECO:0000313" key="10">
    <source>
        <dbReference type="EMBL" id="GAP13081.1"/>
    </source>
</evidence>
<keyword evidence="3 10" id="KW-0808">Transferase</keyword>
<keyword evidence="7" id="KW-0119">Carbohydrate metabolism</keyword>
<dbReference type="InterPro" id="IPR011831">
    <property type="entry name" value="ADP-Glc_PPase"/>
</dbReference>
<evidence type="ECO:0000256" key="8">
    <source>
        <dbReference type="NCBIfam" id="TIGR02091"/>
    </source>
</evidence>
<gene>
    <name evidence="10" type="ORF">LARV_00823</name>
</gene>
<keyword evidence="6" id="KW-0067">ATP-binding</keyword>
<proteinExistence type="inferred from homology"/>
<evidence type="ECO:0000256" key="4">
    <source>
        <dbReference type="ARBA" id="ARBA00022695"/>
    </source>
</evidence>
<keyword evidence="5" id="KW-0547">Nucleotide-binding</keyword>
<evidence type="ECO:0000259" key="9">
    <source>
        <dbReference type="Pfam" id="PF00483"/>
    </source>
</evidence>
<dbReference type="GO" id="GO:0005524">
    <property type="term" value="F:ATP binding"/>
    <property type="evidence" value="ECO:0007669"/>
    <property type="project" value="UniProtKB-KW"/>
</dbReference>
<dbReference type="Gene3D" id="3.90.550.10">
    <property type="entry name" value="Spore Coat Polysaccharide Biosynthesis Protein SpsA, Chain A"/>
    <property type="match status" value="1"/>
</dbReference>
<keyword evidence="2" id="KW-0321">Glycogen metabolism</keyword>
<dbReference type="STRING" id="360412.LARV_00823"/>
<evidence type="ECO:0000256" key="1">
    <source>
        <dbReference type="ARBA" id="ARBA00010443"/>
    </source>
</evidence>
<dbReference type="EC" id="2.7.7.27" evidence="8"/>
<dbReference type="Pfam" id="PF25247">
    <property type="entry name" value="LbH_GLGC"/>
    <property type="match status" value="1"/>
</dbReference>
<keyword evidence="4 10" id="KW-0548">Nucleotidyltransferase</keyword>
<evidence type="ECO:0000256" key="2">
    <source>
        <dbReference type="ARBA" id="ARBA00022600"/>
    </source>
</evidence>
<dbReference type="PROSITE" id="PS00808">
    <property type="entry name" value="ADP_GLC_PYROPHOSPH_1"/>
    <property type="match status" value="1"/>
</dbReference>
<dbReference type="CDD" id="cd04651">
    <property type="entry name" value="LbH_G1P_AT_C"/>
    <property type="match status" value="1"/>
</dbReference>
<dbReference type="InterPro" id="IPR011004">
    <property type="entry name" value="Trimer_LpxA-like_sf"/>
</dbReference>
<dbReference type="GO" id="GO:0005978">
    <property type="term" value="P:glycogen biosynthetic process"/>
    <property type="evidence" value="ECO:0007669"/>
    <property type="project" value="UniProtKB-UniRule"/>
</dbReference>
<dbReference type="PANTHER" id="PTHR43523:SF12">
    <property type="entry name" value="GLUCOSE-1-PHOSPHATE ADENYLYLTRANSFERASE LARGE SUBUNIT 1, CHLOROPLASTIC-RELATED"/>
    <property type="match status" value="1"/>
</dbReference>
<accession>A0A0S7BCV1</accession>
<protein>
    <recommendedName>
        <fullName evidence="8">Glucose-1-phosphate adenylyltransferase</fullName>
        <ecNumber evidence="8">2.7.7.27</ecNumber>
    </recommendedName>
</protein>
<dbReference type="InterPro" id="IPR029044">
    <property type="entry name" value="Nucleotide-diphossugar_trans"/>
</dbReference>